<name>A0A2S6HWS7_9FIRM</name>
<organism evidence="1 2">
    <name type="scientific">Lacrimispora xylanisolvens</name>
    <dbReference type="NCBI Taxonomy" id="384636"/>
    <lineage>
        <taxon>Bacteria</taxon>
        <taxon>Bacillati</taxon>
        <taxon>Bacillota</taxon>
        <taxon>Clostridia</taxon>
        <taxon>Lachnospirales</taxon>
        <taxon>Lachnospiraceae</taxon>
        <taxon>Lacrimispora</taxon>
    </lineage>
</organism>
<dbReference type="EMBL" id="PTJA01000002">
    <property type="protein sequence ID" value="PPK82458.1"/>
    <property type="molecule type" value="Genomic_DNA"/>
</dbReference>
<dbReference type="OrthoDB" id="1521695at2"/>
<gene>
    <name evidence="1" type="ORF">BXY41_102146</name>
</gene>
<dbReference type="Proteomes" id="UP000237749">
    <property type="component" value="Unassembled WGS sequence"/>
</dbReference>
<comment type="caution">
    <text evidence="1">The sequence shown here is derived from an EMBL/GenBank/DDBJ whole genome shotgun (WGS) entry which is preliminary data.</text>
</comment>
<proteinExistence type="predicted"/>
<accession>A0A2S6HWS7</accession>
<reference evidence="1 2" key="1">
    <citation type="submission" date="2018-02" db="EMBL/GenBank/DDBJ databases">
        <title>Genomic Encyclopedia of Archaeal and Bacterial Type Strains, Phase II (KMG-II): from individual species to whole genera.</title>
        <authorList>
            <person name="Goeker M."/>
        </authorList>
    </citation>
    <scope>NUCLEOTIDE SEQUENCE [LARGE SCALE GENOMIC DNA]</scope>
    <source>
        <strain evidence="1 2">DSM 3808</strain>
    </source>
</reference>
<protein>
    <submittedName>
        <fullName evidence="1">Uncharacterized protein</fullName>
    </submittedName>
</protein>
<keyword evidence="2" id="KW-1185">Reference proteome</keyword>
<evidence type="ECO:0000313" key="2">
    <source>
        <dbReference type="Proteomes" id="UP000237749"/>
    </source>
</evidence>
<dbReference type="AlphaFoldDB" id="A0A2S6HWS7"/>
<sequence length="157" mass="17146">MFVDYVNESGTVIRVPKQTPQSIADSISKNLDSADIGVSTEAKVADFIKNNTDATITDFGNKIKSSNGNLLGDIDVATENSLIEVKASISSVKEKQLYKYIDSSKNTYINTGNKQAILYIGEPIDMANPNNVKLLERIKDMGVTVVNDINELKGMIK</sequence>
<dbReference type="RefSeq" id="WP_104434932.1">
    <property type="nucleotide sequence ID" value="NZ_PTJA01000002.1"/>
</dbReference>
<evidence type="ECO:0000313" key="1">
    <source>
        <dbReference type="EMBL" id="PPK82458.1"/>
    </source>
</evidence>